<dbReference type="PANTHER" id="PTHR48025">
    <property type="entry name" value="OS02G0815200 PROTEIN"/>
    <property type="match status" value="1"/>
</dbReference>
<dbReference type="InterPro" id="IPR050502">
    <property type="entry name" value="Euk_RNA-bind_prot"/>
</dbReference>
<proteinExistence type="predicted"/>
<dbReference type="EMBL" id="JAAALK010000079">
    <property type="protein sequence ID" value="KAG8099295.1"/>
    <property type="molecule type" value="Genomic_DNA"/>
</dbReference>
<accession>A0A8J6C1V3</accession>
<feature type="compositionally biased region" description="Gly residues" evidence="3">
    <location>
        <begin position="169"/>
        <end position="183"/>
    </location>
</feature>
<evidence type="ECO:0000256" key="3">
    <source>
        <dbReference type="SAM" id="MobiDB-lite"/>
    </source>
</evidence>
<dbReference type="AlphaFoldDB" id="A0A8J6C1V3"/>
<dbReference type="OrthoDB" id="439808at2759"/>
<dbReference type="Proteomes" id="UP000729402">
    <property type="component" value="Unassembled WGS sequence"/>
</dbReference>
<dbReference type="PROSITE" id="PS50102">
    <property type="entry name" value="RRM"/>
    <property type="match status" value="2"/>
</dbReference>
<dbReference type="GO" id="GO:0009535">
    <property type="term" value="C:chloroplast thylakoid membrane"/>
    <property type="evidence" value="ECO:0007669"/>
    <property type="project" value="TreeGrafter"/>
</dbReference>
<dbReference type="PANTHER" id="PTHR48025:SF12">
    <property type="entry name" value="OS07G0631900 PROTEIN"/>
    <property type="match status" value="1"/>
</dbReference>
<feature type="domain" description="RRM" evidence="4">
    <location>
        <begin position="79"/>
        <end position="157"/>
    </location>
</feature>
<comment type="caution">
    <text evidence="5">The sequence shown here is derived from an EMBL/GenBank/DDBJ whole genome shotgun (WGS) entry which is preliminary data.</text>
</comment>
<feature type="domain" description="RRM" evidence="4">
    <location>
        <begin position="189"/>
        <end position="252"/>
    </location>
</feature>
<dbReference type="SMART" id="SM00360">
    <property type="entry name" value="RRM"/>
    <property type="match status" value="2"/>
</dbReference>
<evidence type="ECO:0000313" key="5">
    <source>
        <dbReference type="EMBL" id="KAG8099295.1"/>
    </source>
</evidence>
<protein>
    <recommendedName>
        <fullName evidence="4">RRM domain-containing protein</fullName>
    </recommendedName>
</protein>
<keyword evidence="6" id="KW-1185">Reference proteome</keyword>
<reference evidence="5" key="1">
    <citation type="journal article" date="2021" name="bioRxiv">
        <title>Whole Genome Assembly and Annotation of Northern Wild Rice, Zizania palustris L., Supports a Whole Genome Duplication in the Zizania Genus.</title>
        <authorList>
            <person name="Haas M."/>
            <person name="Kono T."/>
            <person name="Macchietto M."/>
            <person name="Millas R."/>
            <person name="McGilp L."/>
            <person name="Shao M."/>
            <person name="Duquette J."/>
            <person name="Hirsch C.N."/>
            <person name="Kimball J."/>
        </authorList>
    </citation>
    <scope>NUCLEOTIDE SEQUENCE</scope>
    <source>
        <tissue evidence="5">Fresh leaf tissue</tissue>
    </source>
</reference>
<dbReference type="GO" id="GO:0003729">
    <property type="term" value="F:mRNA binding"/>
    <property type="evidence" value="ECO:0007669"/>
    <property type="project" value="TreeGrafter"/>
</dbReference>
<keyword evidence="1 2" id="KW-0694">RNA-binding</keyword>
<name>A0A8J6C1V3_ZIZPA</name>
<gene>
    <name evidence="5" type="ORF">GUJ93_ZPchr0013g36750</name>
</gene>
<evidence type="ECO:0000313" key="6">
    <source>
        <dbReference type="Proteomes" id="UP000729402"/>
    </source>
</evidence>
<organism evidence="5 6">
    <name type="scientific">Zizania palustris</name>
    <name type="common">Northern wild rice</name>
    <dbReference type="NCBI Taxonomy" id="103762"/>
    <lineage>
        <taxon>Eukaryota</taxon>
        <taxon>Viridiplantae</taxon>
        <taxon>Streptophyta</taxon>
        <taxon>Embryophyta</taxon>
        <taxon>Tracheophyta</taxon>
        <taxon>Spermatophyta</taxon>
        <taxon>Magnoliopsida</taxon>
        <taxon>Liliopsida</taxon>
        <taxon>Poales</taxon>
        <taxon>Poaceae</taxon>
        <taxon>BOP clade</taxon>
        <taxon>Oryzoideae</taxon>
        <taxon>Oryzeae</taxon>
        <taxon>Zizaniinae</taxon>
        <taxon>Zizania</taxon>
    </lineage>
</organism>
<evidence type="ECO:0000256" key="1">
    <source>
        <dbReference type="ARBA" id="ARBA00022884"/>
    </source>
</evidence>
<sequence length="290" mass="30621">MAATLFSASLSPSSLPASSPKPAPASASACCFPCGLSPRPRAVSALLAPRRRLLAVAVAVSSEVEAGGAGSEGELSEDLKVFVGNLPFNVDSAQLAGLFEQAGGVEMVEVVYDRVTGRSRGFGFVTMSTAEEASAAVEQFNGYSFQGRPLKVNSGPPPPRDEFAPRTPRGGGNSFETPRGGGNSFDSSNKLYVGNLSWGVDNSTLENLFSEQGNVLDCKVIYDRESGRSRGFGFVTYGSSEEVNNAISNLDGVVSSNTFFLPHQVSSFSVATLAEFYLYESSYRPLKCLC</sequence>
<evidence type="ECO:0000259" key="4">
    <source>
        <dbReference type="PROSITE" id="PS50102"/>
    </source>
</evidence>
<dbReference type="InterPro" id="IPR000504">
    <property type="entry name" value="RRM_dom"/>
</dbReference>
<evidence type="ECO:0000256" key="2">
    <source>
        <dbReference type="PROSITE-ProRule" id="PRU00176"/>
    </source>
</evidence>
<dbReference type="Pfam" id="PF00076">
    <property type="entry name" value="RRM_1"/>
    <property type="match status" value="2"/>
</dbReference>
<dbReference type="GO" id="GO:1901259">
    <property type="term" value="P:chloroplast rRNA processing"/>
    <property type="evidence" value="ECO:0007669"/>
    <property type="project" value="TreeGrafter"/>
</dbReference>
<reference evidence="5" key="2">
    <citation type="submission" date="2021-02" db="EMBL/GenBank/DDBJ databases">
        <authorList>
            <person name="Kimball J.A."/>
            <person name="Haas M.W."/>
            <person name="Macchietto M."/>
            <person name="Kono T."/>
            <person name="Duquette J."/>
            <person name="Shao M."/>
        </authorList>
    </citation>
    <scope>NUCLEOTIDE SEQUENCE</scope>
    <source>
        <tissue evidence="5">Fresh leaf tissue</tissue>
    </source>
</reference>
<dbReference type="FunFam" id="3.30.70.330:FF:001076">
    <property type="entry name" value="RNA-binding protein CP29B chloroplastic"/>
    <property type="match status" value="1"/>
</dbReference>
<feature type="region of interest" description="Disordered" evidence="3">
    <location>
        <begin position="147"/>
        <end position="183"/>
    </location>
</feature>